<dbReference type="PROSITE" id="PS50893">
    <property type="entry name" value="ABC_TRANSPORTER_2"/>
    <property type="match status" value="1"/>
</dbReference>
<proteinExistence type="inferred from homology"/>
<dbReference type="FunFam" id="3.40.50.300:FF:000016">
    <property type="entry name" value="Oligopeptide ABC transporter ATP-binding component"/>
    <property type="match status" value="1"/>
</dbReference>
<evidence type="ECO:0000256" key="7">
    <source>
        <dbReference type="ARBA" id="ARBA00023136"/>
    </source>
</evidence>
<dbReference type="AlphaFoldDB" id="A0A2T1HRM0"/>
<comment type="subcellular location">
    <subcellularLocation>
        <location evidence="1">Cell inner membrane</location>
        <topology evidence="1">Peripheral membrane protein</topology>
    </subcellularLocation>
</comment>
<gene>
    <name evidence="9" type="ORF">SLNSH_15265</name>
</gene>
<dbReference type="InterPro" id="IPR027417">
    <property type="entry name" value="P-loop_NTPase"/>
</dbReference>
<dbReference type="NCBIfam" id="TIGR01727">
    <property type="entry name" value="oligo_HPY"/>
    <property type="match status" value="1"/>
</dbReference>
<evidence type="ECO:0000256" key="2">
    <source>
        <dbReference type="ARBA" id="ARBA00005417"/>
    </source>
</evidence>
<evidence type="ECO:0000256" key="4">
    <source>
        <dbReference type="ARBA" id="ARBA00022475"/>
    </source>
</evidence>
<dbReference type="GO" id="GO:0005886">
    <property type="term" value="C:plasma membrane"/>
    <property type="evidence" value="ECO:0007669"/>
    <property type="project" value="UniProtKB-SubCell"/>
</dbReference>
<dbReference type="Pfam" id="PF00005">
    <property type="entry name" value="ABC_tran"/>
    <property type="match status" value="1"/>
</dbReference>
<dbReference type="CDD" id="cd03257">
    <property type="entry name" value="ABC_NikE_OppD_transporters"/>
    <property type="match status" value="1"/>
</dbReference>
<dbReference type="OrthoDB" id="9815712at2"/>
<dbReference type="GO" id="GO:0015833">
    <property type="term" value="P:peptide transport"/>
    <property type="evidence" value="ECO:0007669"/>
    <property type="project" value="InterPro"/>
</dbReference>
<evidence type="ECO:0000256" key="6">
    <source>
        <dbReference type="ARBA" id="ARBA00022840"/>
    </source>
</evidence>
<protein>
    <submittedName>
        <fullName evidence="9">ABC transporter ATP-binding protein</fullName>
    </submittedName>
</protein>
<reference evidence="10" key="1">
    <citation type="submission" date="2018-03" db="EMBL/GenBank/DDBJ databases">
        <authorList>
            <person name="Sun L."/>
            <person name="Liu H."/>
            <person name="Chen W."/>
            <person name="Huang K."/>
            <person name="Liu W."/>
            <person name="Gao X."/>
        </authorList>
    </citation>
    <scope>NUCLEOTIDE SEQUENCE [LARGE SCALE GENOMIC DNA]</scope>
    <source>
        <strain evidence="10">SH9</strain>
    </source>
</reference>
<evidence type="ECO:0000256" key="1">
    <source>
        <dbReference type="ARBA" id="ARBA00004417"/>
    </source>
</evidence>
<accession>A0A2T1HRM0</accession>
<comment type="similarity">
    <text evidence="2">Belongs to the ABC transporter superfamily.</text>
</comment>
<dbReference type="EMBL" id="PVZS01000016">
    <property type="protein sequence ID" value="PSC04149.1"/>
    <property type="molecule type" value="Genomic_DNA"/>
</dbReference>
<keyword evidence="5" id="KW-0547">Nucleotide-binding</keyword>
<keyword evidence="10" id="KW-1185">Reference proteome</keyword>
<evidence type="ECO:0000313" key="9">
    <source>
        <dbReference type="EMBL" id="PSC04149.1"/>
    </source>
</evidence>
<dbReference type="PANTHER" id="PTHR43297:SF2">
    <property type="entry name" value="DIPEPTIDE TRANSPORT ATP-BINDING PROTEIN DPPD"/>
    <property type="match status" value="1"/>
</dbReference>
<dbReference type="GO" id="GO:0005524">
    <property type="term" value="F:ATP binding"/>
    <property type="evidence" value="ECO:0007669"/>
    <property type="project" value="UniProtKB-KW"/>
</dbReference>
<dbReference type="InterPro" id="IPR050388">
    <property type="entry name" value="ABC_Ni/Peptide_Import"/>
</dbReference>
<organism evidence="9 10">
    <name type="scientific">Alsobacter soli</name>
    <dbReference type="NCBI Taxonomy" id="2109933"/>
    <lineage>
        <taxon>Bacteria</taxon>
        <taxon>Pseudomonadati</taxon>
        <taxon>Pseudomonadota</taxon>
        <taxon>Alphaproteobacteria</taxon>
        <taxon>Hyphomicrobiales</taxon>
        <taxon>Alsobacteraceae</taxon>
        <taxon>Alsobacter</taxon>
    </lineage>
</organism>
<dbReference type="Gene3D" id="3.40.50.300">
    <property type="entry name" value="P-loop containing nucleotide triphosphate hydrolases"/>
    <property type="match status" value="1"/>
</dbReference>
<dbReference type="GO" id="GO:0016887">
    <property type="term" value="F:ATP hydrolysis activity"/>
    <property type="evidence" value="ECO:0007669"/>
    <property type="project" value="InterPro"/>
</dbReference>
<dbReference type="Pfam" id="PF08352">
    <property type="entry name" value="oligo_HPY"/>
    <property type="match status" value="1"/>
</dbReference>
<evidence type="ECO:0000259" key="8">
    <source>
        <dbReference type="PROSITE" id="PS50893"/>
    </source>
</evidence>
<dbReference type="GO" id="GO:0055085">
    <property type="term" value="P:transmembrane transport"/>
    <property type="evidence" value="ECO:0007669"/>
    <property type="project" value="UniProtKB-ARBA"/>
</dbReference>
<dbReference type="Proteomes" id="UP000239772">
    <property type="component" value="Unassembled WGS sequence"/>
</dbReference>
<keyword evidence="6 9" id="KW-0067">ATP-binding</keyword>
<keyword evidence="7" id="KW-0472">Membrane</keyword>
<comment type="caution">
    <text evidence="9">The sequence shown here is derived from an EMBL/GenBank/DDBJ whole genome shotgun (WGS) entry which is preliminary data.</text>
</comment>
<evidence type="ECO:0000256" key="3">
    <source>
        <dbReference type="ARBA" id="ARBA00022448"/>
    </source>
</evidence>
<dbReference type="PANTHER" id="PTHR43297">
    <property type="entry name" value="OLIGOPEPTIDE TRANSPORT ATP-BINDING PROTEIN APPD"/>
    <property type="match status" value="1"/>
</dbReference>
<dbReference type="InterPro" id="IPR003593">
    <property type="entry name" value="AAA+_ATPase"/>
</dbReference>
<dbReference type="InterPro" id="IPR017871">
    <property type="entry name" value="ABC_transporter-like_CS"/>
</dbReference>
<keyword evidence="3" id="KW-0813">Transport</keyword>
<evidence type="ECO:0000256" key="5">
    <source>
        <dbReference type="ARBA" id="ARBA00022741"/>
    </source>
</evidence>
<evidence type="ECO:0000313" key="10">
    <source>
        <dbReference type="Proteomes" id="UP000239772"/>
    </source>
</evidence>
<dbReference type="InterPro" id="IPR013563">
    <property type="entry name" value="Oligopep_ABC_C"/>
</dbReference>
<dbReference type="PROSITE" id="PS00211">
    <property type="entry name" value="ABC_TRANSPORTER_1"/>
    <property type="match status" value="1"/>
</dbReference>
<dbReference type="SMART" id="SM00382">
    <property type="entry name" value="AAA"/>
    <property type="match status" value="1"/>
</dbReference>
<dbReference type="RefSeq" id="WP_106337866.1">
    <property type="nucleotide sequence ID" value="NZ_PVZS01000016.1"/>
</dbReference>
<feature type="domain" description="ABC transporter" evidence="8">
    <location>
        <begin position="13"/>
        <end position="264"/>
    </location>
</feature>
<dbReference type="SUPFAM" id="SSF52540">
    <property type="entry name" value="P-loop containing nucleoside triphosphate hydrolases"/>
    <property type="match status" value="1"/>
</dbReference>
<sequence>MSAAPITAASEALQVEGLTTSIRIAGHWFDAVRDVSFTVRQRETLALVGESGCGKSLTALSIMGLLPGAVGRVSKGRIVVDGVDMTAATEAKREAMRGDRIGMIFQEPMTSLNPVLPIGFQIAEGLMQHRGMSKDAARKRAVQLMELVRIPSAADRLDAYPHQFSGGMRQRVMIAMALACSPRVLIADEPTTALDVTIQAQVLALLADLQKQEGLAVLLITHNLGVVASVADRVMVMYGGDVVESAPMRAFFQAPTHPYSEALLAAMPRVDRASKLAPIPGQVPTLPDMPAGCRYQSRCPLRIAKCAERPPLTPLGGDPEHGVRCWVRAGA</sequence>
<keyword evidence="4" id="KW-1003">Cell membrane</keyword>
<dbReference type="InterPro" id="IPR003439">
    <property type="entry name" value="ABC_transporter-like_ATP-bd"/>
</dbReference>
<name>A0A2T1HRM0_9HYPH</name>